<organism evidence="2">
    <name type="scientific">Arundo donax</name>
    <name type="common">Giant reed</name>
    <name type="synonym">Donax arundinaceus</name>
    <dbReference type="NCBI Taxonomy" id="35708"/>
    <lineage>
        <taxon>Eukaryota</taxon>
        <taxon>Viridiplantae</taxon>
        <taxon>Streptophyta</taxon>
        <taxon>Embryophyta</taxon>
        <taxon>Tracheophyta</taxon>
        <taxon>Spermatophyta</taxon>
        <taxon>Magnoliopsida</taxon>
        <taxon>Liliopsida</taxon>
        <taxon>Poales</taxon>
        <taxon>Poaceae</taxon>
        <taxon>PACMAD clade</taxon>
        <taxon>Arundinoideae</taxon>
        <taxon>Arundineae</taxon>
        <taxon>Arundo</taxon>
    </lineage>
</organism>
<dbReference type="AlphaFoldDB" id="A0A0A8ZZT6"/>
<protein>
    <submittedName>
        <fullName evidence="2">Uncharacterized protein</fullName>
    </submittedName>
</protein>
<name>A0A0A8ZZT6_ARUDO</name>
<dbReference type="EMBL" id="GBRH01254687">
    <property type="protein sequence ID" value="JAD43208.1"/>
    <property type="molecule type" value="Transcribed_RNA"/>
</dbReference>
<feature type="transmembrane region" description="Helical" evidence="1">
    <location>
        <begin position="7"/>
        <end position="29"/>
    </location>
</feature>
<keyword evidence="1" id="KW-0472">Membrane</keyword>
<accession>A0A0A8ZZT6</accession>
<evidence type="ECO:0000256" key="1">
    <source>
        <dbReference type="SAM" id="Phobius"/>
    </source>
</evidence>
<reference evidence="2" key="2">
    <citation type="journal article" date="2015" name="Data Brief">
        <title>Shoot transcriptome of the giant reed, Arundo donax.</title>
        <authorList>
            <person name="Barrero R.A."/>
            <person name="Guerrero F.D."/>
            <person name="Moolhuijzen P."/>
            <person name="Goolsby J.A."/>
            <person name="Tidwell J."/>
            <person name="Bellgard S.E."/>
            <person name="Bellgard M.I."/>
        </authorList>
    </citation>
    <scope>NUCLEOTIDE SEQUENCE</scope>
    <source>
        <tissue evidence="2">Shoot tissue taken approximately 20 cm above the soil surface</tissue>
    </source>
</reference>
<evidence type="ECO:0000313" key="2">
    <source>
        <dbReference type="EMBL" id="JAD43208.1"/>
    </source>
</evidence>
<sequence>MSTLQHNYLLITLHFISYATLGTVFAFFLHVHMESESSDCTL</sequence>
<keyword evidence="1" id="KW-0812">Transmembrane</keyword>
<keyword evidence="1" id="KW-1133">Transmembrane helix</keyword>
<proteinExistence type="predicted"/>
<reference evidence="2" key="1">
    <citation type="submission" date="2014-09" db="EMBL/GenBank/DDBJ databases">
        <authorList>
            <person name="Magalhaes I.L.F."/>
            <person name="Oliveira U."/>
            <person name="Santos F.R."/>
            <person name="Vidigal T.H.D.A."/>
            <person name="Brescovit A.D."/>
            <person name="Santos A.J."/>
        </authorList>
    </citation>
    <scope>NUCLEOTIDE SEQUENCE</scope>
    <source>
        <tissue evidence="2">Shoot tissue taken approximately 20 cm above the soil surface</tissue>
    </source>
</reference>